<reference evidence="9" key="1">
    <citation type="journal article" date="2004" name="J. Plant Res.">
        <title>Phylogeny and divergence of basal angiosperms inferred from APETALA3- and PISTILLATA-like MADS-box genes.</title>
        <authorList>
            <person name="Aoki S."/>
            <person name="Uehara K."/>
            <person name="Imafuku M."/>
            <person name="Hasebe M."/>
            <person name="Ito M."/>
        </authorList>
    </citation>
    <scope>NUCLEOTIDE SEQUENCE</scope>
</reference>
<dbReference type="InterPro" id="IPR050142">
    <property type="entry name" value="MADS-box/MEF2_TF"/>
</dbReference>
<protein>
    <submittedName>
        <fullName evidence="9">PISTILLATA-like protein</fullName>
    </submittedName>
</protein>
<dbReference type="EMBL" id="AB158354">
    <property type="protein sequence ID" value="BAD42351.1"/>
    <property type="molecule type" value="mRNA"/>
</dbReference>
<organism evidence="9">
    <name type="scientific">Cabomba caroliniana</name>
    <name type="common">Carolina fanwort</name>
    <dbReference type="NCBI Taxonomy" id="4426"/>
    <lineage>
        <taxon>Eukaryota</taxon>
        <taxon>Viridiplantae</taxon>
        <taxon>Streptophyta</taxon>
        <taxon>Embryophyta</taxon>
        <taxon>Tracheophyta</taxon>
        <taxon>Spermatophyta</taxon>
        <taxon>Magnoliopsida</taxon>
        <taxon>Nymphaeales</taxon>
        <taxon>Cabombaceae</taxon>
        <taxon>Cabomba</taxon>
    </lineage>
</organism>
<evidence type="ECO:0000256" key="5">
    <source>
        <dbReference type="ARBA" id="ARBA00023242"/>
    </source>
</evidence>
<keyword evidence="5" id="KW-0539">Nucleus</keyword>
<evidence type="ECO:0000256" key="2">
    <source>
        <dbReference type="ARBA" id="ARBA00023015"/>
    </source>
</evidence>
<dbReference type="GO" id="GO:0046983">
    <property type="term" value="F:protein dimerization activity"/>
    <property type="evidence" value="ECO:0007669"/>
    <property type="project" value="InterPro"/>
</dbReference>
<dbReference type="InterPro" id="IPR033896">
    <property type="entry name" value="MEF2-like_N"/>
</dbReference>
<evidence type="ECO:0000259" key="7">
    <source>
        <dbReference type="PROSITE" id="PS50066"/>
    </source>
</evidence>
<dbReference type="SUPFAM" id="SSF55455">
    <property type="entry name" value="SRF-like"/>
    <property type="match status" value="1"/>
</dbReference>
<dbReference type="Pfam" id="PF01486">
    <property type="entry name" value="K-box"/>
    <property type="match status" value="1"/>
</dbReference>
<dbReference type="GO" id="GO:0000977">
    <property type="term" value="F:RNA polymerase II transcription regulatory region sequence-specific DNA binding"/>
    <property type="evidence" value="ECO:0007669"/>
    <property type="project" value="InterPro"/>
</dbReference>
<evidence type="ECO:0000256" key="4">
    <source>
        <dbReference type="ARBA" id="ARBA00023163"/>
    </source>
</evidence>
<dbReference type="InterPro" id="IPR002487">
    <property type="entry name" value="TF_Kbox"/>
</dbReference>
<dbReference type="PROSITE" id="PS50066">
    <property type="entry name" value="MADS_BOX_2"/>
    <property type="match status" value="1"/>
</dbReference>
<keyword evidence="3" id="KW-0238">DNA-binding</keyword>
<dbReference type="AlphaFoldDB" id="Q68BH2"/>
<dbReference type="GO" id="GO:0005634">
    <property type="term" value="C:nucleus"/>
    <property type="evidence" value="ECO:0007669"/>
    <property type="project" value="UniProtKB-SubCell"/>
</dbReference>
<dbReference type="GO" id="GO:0003700">
    <property type="term" value="F:DNA-binding transcription factor activity"/>
    <property type="evidence" value="ECO:0007669"/>
    <property type="project" value="InterPro"/>
</dbReference>
<dbReference type="Gene3D" id="3.40.1810.10">
    <property type="entry name" value="Transcription factor, MADS-box"/>
    <property type="match status" value="1"/>
</dbReference>
<comment type="subcellular location">
    <subcellularLocation>
        <location evidence="1">Nucleus</location>
    </subcellularLocation>
</comment>
<dbReference type="PRINTS" id="PR00404">
    <property type="entry name" value="MADSDOMAIN"/>
</dbReference>
<dbReference type="SMART" id="SM00432">
    <property type="entry name" value="MADS"/>
    <property type="match status" value="1"/>
</dbReference>
<evidence type="ECO:0000313" key="9">
    <source>
        <dbReference type="EMBL" id="BAD42351.1"/>
    </source>
</evidence>
<sequence length="214" mass="24559">MGRGKIEIKKIENASNRQVTFSKRKQGILKKAKEISVLCDAKVSLILFSSAGKMYEYSSPSTSLQNILAKYQSTSGKKLWDARHEYLNQELERIRKENENMDIELRHLRGEDLSSLSVVDLRNLEDSLQIGYENVILKKTQWMYNELERLKQSGDAIDEENRRLRFILKQQDAALCNPTEFDLGGNKKGKGSSSQLAAMQPFGFHVQHNLHNNK</sequence>
<feature type="domain" description="MADS-box" evidence="7">
    <location>
        <begin position="1"/>
        <end position="61"/>
    </location>
</feature>
<dbReference type="PROSITE" id="PS00350">
    <property type="entry name" value="MADS_BOX_1"/>
    <property type="match status" value="1"/>
</dbReference>
<keyword evidence="4" id="KW-0804">Transcription</keyword>
<accession>Q68BH2</accession>
<dbReference type="PANTHER" id="PTHR48019">
    <property type="entry name" value="SERUM RESPONSE FACTOR HOMOLOG"/>
    <property type="match status" value="1"/>
</dbReference>
<feature type="coiled-coil region" evidence="6">
    <location>
        <begin position="84"/>
        <end position="111"/>
    </location>
</feature>
<evidence type="ECO:0000256" key="1">
    <source>
        <dbReference type="ARBA" id="ARBA00004123"/>
    </source>
</evidence>
<keyword evidence="2" id="KW-0805">Transcription regulation</keyword>
<gene>
    <name evidence="9" type="primary">CcPI</name>
</gene>
<dbReference type="InterPro" id="IPR036879">
    <property type="entry name" value="TF_MADSbox_sf"/>
</dbReference>
<keyword evidence="6" id="KW-0175">Coiled coil</keyword>
<dbReference type="Pfam" id="PF00319">
    <property type="entry name" value="SRF-TF"/>
    <property type="match status" value="1"/>
</dbReference>
<name>Q68BH2_CABCA</name>
<evidence type="ECO:0000256" key="6">
    <source>
        <dbReference type="SAM" id="Coils"/>
    </source>
</evidence>
<dbReference type="GO" id="GO:0045944">
    <property type="term" value="P:positive regulation of transcription by RNA polymerase II"/>
    <property type="evidence" value="ECO:0007669"/>
    <property type="project" value="InterPro"/>
</dbReference>
<proteinExistence type="evidence at transcript level"/>
<dbReference type="CDD" id="cd00265">
    <property type="entry name" value="MADS_MEF2_like"/>
    <property type="match status" value="1"/>
</dbReference>
<evidence type="ECO:0000256" key="3">
    <source>
        <dbReference type="ARBA" id="ARBA00023125"/>
    </source>
</evidence>
<dbReference type="PROSITE" id="PS51297">
    <property type="entry name" value="K_BOX"/>
    <property type="match status" value="1"/>
</dbReference>
<dbReference type="InterPro" id="IPR002100">
    <property type="entry name" value="TF_MADSbox"/>
</dbReference>
<evidence type="ECO:0000259" key="8">
    <source>
        <dbReference type="PROSITE" id="PS51297"/>
    </source>
</evidence>
<feature type="domain" description="K-box" evidence="8">
    <location>
        <begin position="84"/>
        <end position="174"/>
    </location>
</feature>